<evidence type="ECO:0000256" key="1">
    <source>
        <dbReference type="ARBA" id="ARBA00023015"/>
    </source>
</evidence>
<evidence type="ECO:0000256" key="2">
    <source>
        <dbReference type="ARBA" id="ARBA00023125"/>
    </source>
</evidence>
<reference evidence="5" key="2">
    <citation type="journal article" date="2021" name="Sci. Rep.">
        <title>The distribution of antibiotic resistance genes in chicken gut microbiota commensals.</title>
        <authorList>
            <person name="Juricova H."/>
            <person name="Matiasovicova J."/>
            <person name="Kubasova T."/>
            <person name="Cejkova D."/>
            <person name="Rychlik I."/>
        </authorList>
    </citation>
    <scope>NUCLEOTIDE SEQUENCE</scope>
    <source>
        <strain evidence="5">An582</strain>
    </source>
</reference>
<evidence type="ECO:0000259" key="4">
    <source>
        <dbReference type="PROSITE" id="PS01124"/>
    </source>
</evidence>
<dbReference type="SUPFAM" id="SSF46689">
    <property type="entry name" value="Homeodomain-like"/>
    <property type="match status" value="2"/>
</dbReference>
<evidence type="ECO:0000256" key="3">
    <source>
        <dbReference type="ARBA" id="ARBA00023163"/>
    </source>
</evidence>
<gene>
    <name evidence="5" type="ORF">H6A20_07035</name>
</gene>
<dbReference type="InterPro" id="IPR018060">
    <property type="entry name" value="HTH_AraC"/>
</dbReference>
<dbReference type="Pfam" id="PF12833">
    <property type="entry name" value="HTH_18"/>
    <property type="match status" value="1"/>
</dbReference>
<dbReference type="SMART" id="SM00342">
    <property type="entry name" value="HTH_ARAC"/>
    <property type="match status" value="1"/>
</dbReference>
<dbReference type="PANTHER" id="PTHR43280:SF34">
    <property type="entry name" value="ARAC-FAMILY TRANSCRIPTIONAL REGULATOR"/>
    <property type="match status" value="1"/>
</dbReference>
<comment type="caution">
    <text evidence="5">The sequence shown here is derived from an EMBL/GenBank/DDBJ whole genome shotgun (WGS) entry which is preliminary data.</text>
</comment>
<feature type="domain" description="HTH araC/xylS-type" evidence="4">
    <location>
        <begin position="303"/>
        <end position="401"/>
    </location>
</feature>
<dbReference type="RefSeq" id="WP_204906417.1">
    <property type="nucleotide sequence ID" value="NZ_JACJKS010000007.1"/>
</dbReference>
<dbReference type="PROSITE" id="PS01124">
    <property type="entry name" value="HTH_ARAC_FAMILY_2"/>
    <property type="match status" value="1"/>
</dbReference>
<keyword evidence="1" id="KW-0805">Transcription regulation</keyword>
<dbReference type="PANTHER" id="PTHR43280">
    <property type="entry name" value="ARAC-FAMILY TRANSCRIPTIONAL REGULATOR"/>
    <property type="match status" value="1"/>
</dbReference>
<dbReference type="GO" id="GO:0043565">
    <property type="term" value="F:sequence-specific DNA binding"/>
    <property type="evidence" value="ECO:0007669"/>
    <property type="project" value="InterPro"/>
</dbReference>
<dbReference type="InterPro" id="IPR009057">
    <property type="entry name" value="Homeodomain-like_sf"/>
</dbReference>
<dbReference type="Proteomes" id="UP000705508">
    <property type="component" value="Unassembled WGS sequence"/>
</dbReference>
<proteinExistence type="predicted"/>
<organism evidence="5 6">
    <name type="scientific">Mordavella massiliensis</name>
    <dbReference type="NCBI Taxonomy" id="1871024"/>
    <lineage>
        <taxon>Bacteria</taxon>
        <taxon>Bacillati</taxon>
        <taxon>Bacillota</taxon>
        <taxon>Clostridia</taxon>
        <taxon>Eubacteriales</taxon>
        <taxon>Clostridiaceae</taxon>
        <taxon>Mordavella</taxon>
    </lineage>
</organism>
<dbReference type="AlphaFoldDB" id="A0A938XBG9"/>
<keyword evidence="2" id="KW-0238">DNA-binding</keyword>
<dbReference type="EMBL" id="JACJKS010000007">
    <property type="protein sequence ID" value="MBM6948411.1"/>
    <property type="molecule type" value="Genomic_DNA"/>
</dbReference>
<keyword evidence="3" id="KW-0804">Transcription</keyword>
<dbReference type="Gene3D" id="1.10.10.60">
    <property type="entry name" value="Homeodomain-like"/>
    <property type="match status" value="2"/>
</dbReference>
<evidence type="ECO:0000313" key="5">
    <source>
        <dbReference type="EMBL" id="MBM6948411.1"/>
    </source>
</evidence>
<evidence type="ECO:0000313" key="6">
    <source>
        <dbReference type="Proteomes" id="UP000705508"/>
    </source>
</evidence>
<name>A0A938XBG9_9CLOT</name>
<reference evidence="5" key="1">
    <citation type="submission" date="2020-08" db="EMBL/GenBank/DDBJ databases">
        <authorList>
            <person name="Cejkova D."/>
            <person name="Kubasova T."/>
            <person name="Jahodarova E."/>
            <person name="Rychlik I."/>
        </authorList>
    </citation>
    <scope>NUCLEOTIDE SEQUENCE</scope>
    <source>
        <strain evidence="5">An582</strain>
    </source>
</reference>
<accession>A0A938XBG9</accession>
<sequence>MNTAYLMRHVSYGLHTIVKTWPHPVRPGTAPEVFCGRRDLQDTFLTAEILCRALDEWEQTGSSPSLPALFSASRKLYYAYIPSPEQDFLIGPVRFSSPVRMNRDIDEPHPPEETAAAAPECEFSDFTSHVLLVYNLLHTSFLSLDDLVAANCMDSSMEDAIMEDYSTLVFDRREQEQPHNPYDQELREFTSIELGDVDMLRRSLQEDYTGKIGTLAKDEVRQMRNRAIVVITLASRAAIRGGLLPEISFSMSDVFIQSIEAESDTAVLLNMMHQFEFRYAEMVADLNSQKAGRPRKDQNPRVDQCKDYIFKHLHEKIRIQDIADELYLNANYLSEIFHQHEGVTITEFILQEKVGLTKNLLTYSPYTYSEIAAYLGFSSQSHLGKTFRRLTGLTLKQYRDRYGVREFRIKKAGL</sequence>
<dbReference type="GO" id="GO:0003700">
    <property type="term" value="F:DNA-binding transcription factor activity"/>
    <property type="evidence" value="ECO:0007669"/>
    <property type="project" value="InterPro"/>
</dbReference>
<protein>
    <submittedName>
        <fullName evidence="5">Helix-turn-helix transcriptional regulator</fullName>
    </submittedName>
</protein>